<dbReference type="AlphaFoldDB" id="A0AAE3NCC8"/>
<dbReference type="SUPFAM" id="SSF48498">
    <property type="entry name" value="Tetracyclin repressor-like, C-terminal domain"/>
    <property type="match status" value="1"/>
</dbReference>
<dbReference type="RefSeq" id="WP_271430269.1">
    <property type="nucleotide sequence ID" value="NZ_JAQIPB010000013.1"/>
</dbReference>
<evidence type="ECO:0000313" key="6">
    <source>
        <dbReference type="Proteomes" id="UP001212602"/>
    </source>
</evidence>
<dbReference type="InterPro" id="IPR001647">
    <property type="entry name" value="HTH_TetR"/>
</dbReference>
<dbReference type="InterPro" id="IPR036271">
    <property type="entry name" value="Tet_transcr_reg_TetR-rel_C_sf"/>
</dbReference>
<accession>A0AAE3NCC8</accession>
<feature type="DNA-binding region" description="H-T-H motif" evidence="2">
    <location>
        <begin position="46"/>
        <end position="65"/>
    </location>
</feature>
<dbReference type="Pfam" id="PF17938">
    <property type="entry name" value="TetR_C_29"/>
    <property type="match status" value="1"/>
</dbReference>
<reference evidence="5" key="1">
    <citation type="submission" date="2023-01" db="EMBL/GenBank/DDBJ databases">
        <title>Xenophilus mangrovi sp. nov., isolated from soil of Mangrove nature reserve.</title>
        <authorList>
            <person name="Xu S."/>
            <person name="Liu Z."/>
            <person name="Xu Y."/>
        </authorList>
    </citation>
    <scope>NUCLEOTIDE SEQUENCE</scope>
    <source>
        <strain evidence="5">YW8</strain>
    </source>
</reference>
<dbReference type="PANTHER" id="PTHR30328">
    <property type="entry name" value="TRANSCRIPTIONAL REPRESSOR"/>
    <property type="match status" value="1"/>
</dbReference>
<organism evidence="5 6">
    <name type="scientific">Xenophilus arseniciresistens</name>
    <dbReference type="NCBI Taxonomy" id="1283306"/>
    <lineage>
        <taxon>Bacteria</taxon>
        <taxon>Pseudomonadati</taxon>
        <taxon>Pseudomonadota</taxon>
        <taxon>Betaproteobacteria</taxon>
        <taxon>Burkholderiales</taxon>
        <taxon>Comamonadaceae</taxon>
        <taxon>Xenophilus</taxon>
    </lineage>
</organism>
<feature type="region of interest" description="Disordered" evidence="3">
    <location>
        <begin position="227"/>
        <end position="256"/>
    </location>
</feature>
<dbReference type="InterPro" id="IPR041474">
    <property type="entry name" value="NicS_C"/>
</dbReference>
<evidence type="ECO:0000259" key="4">
    <source>
        <dbReference type="PROSITE" id="PS50977"/>
    </source>
</evidence>
<dbReference type="PRINTS" id="PR00455">
    <property type="entry name" value="HTHTETR"/>
</dbReference>
<proteinExistence type="predicted"/>
<protein>
    <submittedName>
        <fullName evidence="5">TetR family transcriptional regulator</fullName>
    </submittedName>
</protein>
<feature type="domain" description="HTH tetR-type" evidence="4">
    <location>
        <begin position="23"/>
        <end position="83"/>
    </location>
</feature>
<dbReference type="EMBL" id="JAQIPB010000013">
    <property type="protein sequence ID" value="MDA7419071.1"/>
    <property type="molecule type" value="Genomic_DNA"/>
</dbReference>
<keyword evidence="1 2" id="KW-0238">DNA-binding</keyword>
<gene>
    <name evidence="5" type="ORF">PGB34_22090</name>
</gene>
<evidence type="ECO:0000256" key="3">
    <source>
        <dbReference type="SAM" id="MobiDB-lite"/>
    </source>
</evidence>
<dbReference type="GO" id="GO:0003677">
    <property type="term" value="F:DNA binding"/>
    <property type="evidence" value="ECO:0007669"/>
    <property type="project" value="UniProtKB-UniRule"/>
</dbReference>
<dbReference type="PANTHER" id="PTHR30328:SF54">
    <property type="entry name" value="HTH-TYPE TRANSCRIPTIONAL REPRESSOR SCO4008"/>
    <property type="match status" value="1"/>
</dbReference>
<keyword evidence="6" id="KW-1185">Reference proteome</keyword>
<dbReference type="InterPro" id="IPR050109">
    <property type="entry name" value="HTH-type_TetR-like_transc_reg"/>
</dbReference>
<dbReference type="InterPro" id="IPR009057">
    <property type="entry name" value="Homeodomain-like_sf"/>
</dbReference>
<dbReference type="PROSITE" id="PS50977">
    <property type="entry name" value="HTH_TETR_2"/>
    <property type="match status" value="1"/>
</dbReference>
<feature type="region of interest" description="Disordered" evidence="3">
    <location>
        <begin position="1"/>
        <end position="21"/>
    </location>
</feature>
<comment type="caution">
    <text evidence="5">The sequence shown here is derived from an EMBL/GenBank/DDBJ whole genome shotgun (WGS) entry which is preliminary data.</text>
</comment>
<sequence length="256" mass="28605">MATRKTATARPQRKTGVREAQAQASKDAILRAATRVFAKYGYDGGSVEKISKAAKSYDRMIYYYFGSKEGLFVAVLEGIYQRMDEAEAAIALDMAQPVQALTEVIRFVLGYYRANPDFITLLNTENLHKGRHITKSLRAREYSSRAVAIIEQILASGAAQGLFRQGVAARDLYLLIAATGYFYMSNRYTLTSFLGESLESAEAVAHWEAFVTETVLRTVRLDEKNNNEISLPTPHEESKWQKPQPARSRARSSSAT</sequence>
<dbReference type="Pfam" id="PF00440">
    <property type="entry name" value="TetR_N"/>
    <property type="match status" value="1"/>
</dbReference>
<dbReference type="Gene3D" id="1.10.357.10">
    <property type="entry name" value="Tetracycline Repressor, domain 2"/>
    <property type="match status" value="1"/>
</dbReference>
<evidence type="ECO:0000256" key="2">
    <source>
        <dbReference type="PROSITE-ProRule" id="PRU00335"/>
    </source>
</evidence>
<name>A0AAE3NCC8_9BURK</name>
<evidence type="ECO:0000313" key="5">
    <source>
        <dbReference type="EMBL" id="MDA7419071.1"/>
    </source>
</evidence>
<dbReference type="Proteomes" id="UP001212602">
    <property type="component" value="Unassembled WGS sequence"/>
</dbReference>
<dbReference type="SUPFAM" id="SSF46689">
    <property type="entry name" value="Homeodomain-like"/>
    <property type="match status" value="1"/>
</dbReference>
<evidence type="ECO:0000256" key="1">
    <source>
        <dbReference type="ARBA" id="ARBA00023125"/>
    </source>
</evidence>